<feature type="region of interest" description="Disordered" evidence="2">
    <location>
        <begin position="255"/>
        <end position="274"/>
    </location>
</feature>
<feature type="compositionally biased region" description="Low complexity" evidence="2">
    <location>
        <begin position="641"/>
        <end position="652"/>
    </location>
</feature>
<dbReference type="SUPFAM" id="SSF53955">
    <property type="entry name" value="Lysozyme-like"/>
    <property type="match status" value="1"/>
</dbReference>
<name>A0A160DHQ8_9CAUD</name>
<dbReference type="PANTHER" id="PTHR45615">
    <property type="entry name" value="MYOSIN HEAVY CHAIN, NON-MUSCLE"/>
    <property type="match status" value="1"/>
</dbReference>
<dbReference type="RefSeq" id="YP_009273081.1">
    <property type="nucleotide sequence ID" value="NC_030901.1"/>
</dbReference>
<keyword evidence="3" id="KW-0472">Membrane</keyword>
<feature type="transmembrane region" description="Helical" evidence="3">
    <location>
        <begin position="1212"/>
        <end position="1234"/>
    </location>
</feature>
<evidence type="ECO:0000313" key="5">
    <source>
        <dbReference type="EMBL" id="ANA86544.1"/>
    </source>
</evidence>
<dbReference type="EMBL" id="KU998246">
    <property type="protein sequence ID" value="ANA86544.1"/>
    <property type="molecule type" value="Genomic_DNA"/>
</dbReference>
<dbReference type="GO" id="GO:0051015">
    <property type="term" value="F:actin filament binding"/>
    <property type="evidence" value="ECO:0007669"/>
    <property type="project" value="TreeGrafter"/>
</dbReference>
<feature type="compositionally biased region" description="Low complexity" evidence="2">
    <location>
        <begin position="780"/>
        <end position="797"/>
    </location>
</feature>
<keyword evidence="1" id="KW-0175">Coiled coil</keyword>
<organism evidence="5 6">
    <name type="scientific">Gordonia phage ClubL</name>
    <dbReference type="NCBI Taxonomy" id="1838065"/>
    <lineage>
        <taxon>Viruses</taxon>
        <taxon>Duplodnaviria</taxon>
        <taxon>Heunggongvirae</taxon>
        <taxon>Uroviricota</taxon>
        <taxon>Caudoviricetes</taxon>
        <taxon>Smoothievirus</taxon>
        <taxon>Smoothievirus clubL</taxon>
    </lineage>
</organism>
<feature type="coiled-coil region" evidence="1">
    <location>
        <begin position="165"/>
        <end position="240"/>
    </location>
</feature>
<feature type="region of interest" description="Disordered" evidence="2">
    <location>
        <begin position="641"/>
        <end position="701"/>
    </location>
</feature>
<feature type="transmembrane region" description="Helical" evidence="3">
    <location>
        <begin position="539"/>
        <end position="560"/>
    </location>
</feature>
<feature type="region of interest" description="Disordered" evidence="2">
    <location>
        <begin position="1774"/>
        <end position="1805"/>
    </location>
</feature>
<sequence length="2931" mass="318219">MALNKRYQAGTAWIKVAPDFRGWTKDLRDQVEGSAKNLSARVSLDTSDARATLREFERAEANVEANVKLSQSDLAKVREQLQGLHKHKRDVVIRTELDNTDVRKKLREFGRGYEKFAIPADIKLNKKSVTRTFDRIQKDFAQRASEGIKFDAESLSKSFASALKVDKFQADINRARKELDAFAKAEKKFQDQREAYANNQISWEEITDLGAAYAVHEKEAAKATKRLEKYTKQQNAARRQLNKDLKLAQELSQSLAASKTGSNPRINHTAREMSERRVEIAATEKQLSRLEKAQDRYNEKLAQYQRNEIGWDEISDVADVWAKQEKAASKARKRLTEFTEAQNKAQAKLNKDLEKARALAEEAAATRRRPNLIARRDDKDVSYFDRVRDAANSSPIAKSRLEGDTVAWRNAAQEARRLDAATHSLASSTHTLEKAKRDLAAAQLEVNNLRARGNISSKNAQAALERESRAFHVLTTSARQVVHAQRAVDGLRDSYNGTAAALQRRIDLNPIKRFGDVMQNNVARGISFFTDRLILAGRLISSVTAVGMAAGAALAGLGLVNLVPLVGSLTQVVGVLGLIPGLAATAGAAIAAIGVGFSGISGAFKAANKLNEAVGTGGSTGDTARATRAAQKQLNQANKAAARTATSGARSIADAEKGVSRSQKGAADAQKNLTKARKDAQRQNEDLAESVRDMAHEEEDAALSVEEARQRLGEVLRDPDSTNTERKRADFTYRQALEQQRDLRREHSRTKDEFADAQRKGIEGSDVVVEAQERVREAAESVSEAQQSLAQAQQDAADANADAMERVVEAQENLASAMRGGSGVDAEAKALDEYNRELAKLAPNAQGFVVGIMSMRDSWMNLRKAVQQRMFRGMAEDVHELATGQLPLLERGLGDTAESINVGIRHAFDYLKSQRATMDFTSIFKNSAEATEGFARSTSNLFQALVPVAEVGTRFMPWFGRSLEDTTRKWRVMAESGQASGSMESFFTRSIVRAQQLGRILWDVGGLVKQAFNLTSGLGLESLTAIETRLEAFRTKLAGDDGGQLATMFADVRQLFHSLLGLASSFVQIIVNDIVPAFQLISDVTGPILQSMADLGVFISEHIPLVRTLLSVWLAFKIVNGTMTAFGGLMNRLNPRIEGQATRTQRLKDGWTAATRSAQNYQNTTRLGAGLTAFGVQNGKIAALGRQWDTATTSASRYATVMGGVRSAASSLYGFLGGGWGIALAGAAIGFTLWDSHRRKLQEAAEAAARYNDTLKSLRREMSEALRETQGAKGPQVLSVAEQEAEARLAEIRRVARDGGTSMLQTINGGLQVFGTLGEGNDYTEHLSQLDAIKDRAKAQQKVLDDLEISASDVARAISGTDHEWSIFNATLRQGGEAGEQLAADFAQRREDIQTEAGMLSRLTPGYLDLVDAIGTLGDKSSSTADKFDALRRAFDALVPGNEAREALSRYGETIDEIRSKIEQVDPQGGFGSDLLDASGNLNVHNQDNARVLEQAILDGQQAIGEAQLQNVEPQKLQELWEGYNSAIRTLGGSMGLASTEMDGLLERMFATPDSVTSVVRLENTDPVTRELGTIALQLQSLKNQGKPIEAKVMVQSAEARAALESIGANIEWLDASETYAKVGFDTAEGLEKFTEMQTMLSVWNTIRAEATVDLDTQTFTVKQNTAQDLLTRLDAYQAKPWATLLYQALADNQGGAIELLNGISRHPATATARLNTDQLLTDVQRAQSMIDPRNWVKFQLGLENGTPAAPQVTDPFNNDTGIEIPDYLLAPEDRKKKPGNYRGGRLPGFNVGGRMPSSGPGSQERDGFLAVGPDGRPVARVDGGEWIINSAASAEFNELLWMINSGRLRGFAAGGSLAGQQGGKKRFGLDVIGNPFSAMASGVMGLGGAFGQALGGALPAWQQFGSTLASTASTLIQPALGAINSQVNLLGSQFPFVTQMRITPPWVNMANLLSTAKQTILDPMFSGVNAHLDVLAAHFPAIASVIEPTWLNLTSRIMAAKTGVVDPAFSGIQEGLRNVQSAFGIAVPAIALQWDGIRSATADPVRFTINTVFNDGLVGMWNSVSDLIGSKPMPRYTAKFARGGVLPGNTPGVDIHTFYSPELGELHLGGGEGIIRPEAVRAMGGAGAIDKLNKDAREGRLRPVKGNPAYYSRGGVFGRFARGGTISGGHIQGGAEITSPIQRVMWDAVRTAFPNVILTSGTRYADVGSGFDNHMGQRALDLAGPMPQIARWIYQLNKTQPVEELIHAPLAGWQNLKSGRPLNYGAGTDADHYDHVHWAMAAMRSFAGRLISMAGGSAGGAPMQSPEDMVKELLAPMKADVQNKITARSFPGAMGQLPNLIFSSMSKQIEGQAVNLARMSGMYNGPAVAPGGGVERWRPMVIAALRRNGFEPSRRNQDLMLAQIQSESGGNPEAVQQVVDVNTGGNEAEGLLQIAKGTWPGVRDPSLPDNRRDPWANMNGALRYYRREYGDDLGTMWGKGHGYDRGGIWNNNTLGWNTSGKPEAVFTNKEWHLIDALVGALTKPEAFRAMTMQPVSMGAVPAPQKLKYTPPQEEKEEAEQKPANASPTEYTPAKIDPETNQPYAVDPETGVPIDPKTGQKFTVDPVTQQAITIDDRGLYIDPETGKPFYGEIAKKGDTSGSAAPAIEYTPAKVNPETQQPYETDENTGVPIDPKTGKPFAVDPVTQKPITKDERGLYVDPETGKPFYGIDAEKFEQNQSSQTDTFTFDNNADELGVKKDWVDEYTGPMSDVFKKGKLLGQLGNALAQPGAIQRIGNDKLMNAQIQEAKKRQDELSLYKSDQAQKINELRAQGKHEEAAAIEREARQKIAGMSEMPGTSKGTQAMLATMEENPGDLWRRQSEKEWQQWAGENWAGIAETVAVGAAGAAGNSGSGQLAESISIHTTDISGAFREVDRRSKRQSRANSRVGRR</sequence>
<dbReference type="Gene3D" id="1.10.530.10">
    <property type="match status" value="1"/>
</dbReference>
<dbReference type="KEGG" id="vg:28803260"/>
<dbReference type="InterPro" id="IPR008258">
    <property type="entry name" value="Transglycosylase_SLT_dom_1"/>
</dbReference>
<feature type="region of interest" description="Disordered" evidence="2">
    <location>
        <begin position="778"/>
        <end position="797"/>
    </location>
</feature>
<feature type="compositionally biased region" description="Polar residues" evidence="2">
    <location>
        <begin position="255"/>
        <end position="266"/>
    </location>
</feature>
<keyword evidence="6" id="KW-1185">Reference proteome</keyword>
<dbReference type="PANTHER" id="PTHR45615:SF40">
    <property type="entry name" value="MYOSIN HEAVY CHAIN, NON-MUSCLE"/>
    <property type="match status" value="1"/>
</dbReference>
<protein>
    <submittedName>
        <fullName evidence="5">Tape measure protein</fullName>
    </submittedName>
</protein>
<keyword evidence="3" id="KW-1133">Transmembrane helix</keyword>
<feature type="domain" description="Transglycosylase SLT" evidence="4">
    <location>
        <begin position="2397"/>
        <end position="2483"/>
    </location>
</feature>
<accession>A0A160DHQ8</accession>
<feature type="compositionally biased region" description="Basic and acidic residues" evidence="2">
    <location>
        <begin position="676"/>
        <end position="695"/>
    </location>
</feature>
<feature type="region of interest" description="Disordered" evidence="2">
    <location>
        <begin position="2905"/>
        <end position="2931"/>
    </location>
</feature>
<feature type="region of interest" description="Disordered" evidence="2">
    <location>
        <begin position="2651"/>
        <end position="2703"/>
    </location>
</feature>
<keyword evidence="3" id="KW-0812">Transmembrane</keyword>
<dbReference type="Pfam" id="PF01464">
    <property type="entry name" value="SLT"/>
    <property type="match status" value="1"/>
</dbReference>
<proteinExistence type="predicted"/>
<feature type="compositionally biased region" description="Basic residues" evidence="2">
    <location>
        <begin position="2917"/>
        <end position="2931"/>
    </location>
</feature>
<dbReference type="InterPro" id="IPR023346">
    <property type="entry name" value="Lysozyme-like_dom_sf"/>
</dbReference>
<evidence type="ECO:0000256" key="1">
    <source>
        <dbReference type="SAM" id="Coils"/>
    </source>
</evidence>
<reference evidence="5 6" key="1">
    <citation type="submission" date="2016-03" db="EMBL/GenBank/DDBJ databases">
        <authorList>
            <person name="Montgomery M.T."/>
            <person name="Guerrero C.A."/>
            <person name="Mavrich T.N."/>
            <person name="Pope W.H."/>
            <person name="Garlena R.A."/>
            <person name="Russell D.A."/>
            <person name="Jacobs-Sera D."/>
            <person name="Hendrix R.W."/>
            <person name="Hatfull G.F."/>
        </authorList>
    </citation>
    <scope>NUCLEOTIDE SEQUENCE [LARGE SCALE GENOMIC DNA]</scope>
</reference>
<feature type="region of interest" description="Disordered" evidence="2">
    <location>
        <begin position="2542"/>
        <end position="2582"/>
    </location>
</feature>
<evidence type="ECO:0000256" key="2">
    <source>
        <dbReference type="SAM" id="MobiDB-lite"/>
    </source>
</evidence>
<dbReference type="GO" id="GO:0000146">
    <property type="term" value="F:microfilament motor activity"/>
    <property type="evidence" value="ECO:0007669"/>
    <property type="project" value="TreeGrafter"/>
</dbReference>
<evidence type="ECO:0000256" key="3">
    <source>
        <dbReference type="SAM" id="Phobius"/>
    </source>
</evidence>
<evidence type="ECO:0000259" key="4">
    <source>
        <dbReference type="Pfam" id="PF01464"/>
    </source>
</evidence>
<feature type="coiled-coil region" evidence="1">
    <location>
        <begin position="425"/>
        <end position="452"/>
    </location>
</feature>
<evidence type="ECO:0000313" key="6">
    <source>
        <dbReference type="Proteomes" id="UP000203982"/>
    </source>
</evidence>
<feature type="coiled-coil region" evidence="1">
    <location>
        <begin position="1241"/>
        <end position="1268"/>
    </location>
</feature>
<gene>
    <name evidence="5" type="primary">46</name>
    <name evidence="5" type="ORF">PBI_CLUBL_46</name>
</gene>
<dbReference type="Proteomes" id="UP000203982">
    <property type="component" value="Segment"/>
</dbReference>
<feature type="transmembrane region" description="Helical" evidence="3">
    <location>
        <begin position="572"/>
        <end position="600"/>
    </location>
</feature>
<dbReference type="GeneID" id="28803260"/>